<organism evidence="4 5">
    <name type="scientific">Leptolyngbya foveolarum</name>
    <dbReference type="NCBI Taxonomy" id="47253"/>
    <lineage>
        <taxon>Bacteria</taxon>
        <taxon>Bacillati</taxon>
        <taxon>Cyanobacteriota</taxon>
        <taxon>Cyanophyceae</taxon>
        <taxon>Leptolyngbyales</taxon>
        <taxon>Leptolyngbyaceae</taxon>
        <taxon>Leptolyngbya group</taxon>
        <taxon>Leptolyngbya</taxon>
    </lineage>
</organism>
<dbReference type="NCBIfam" id="NF046051">
    <property type="entry name" value="restrict_EcoAI"/>
    <property type="match status" value="1"/>
</dbReference>
<name>A0A2W4WM76_9CYAN</name>
<dbReference type="Gene3D" id="3.90.1570.30">
    <property type="match status" value="1"/>
</dbReference>
<dbReference type="GO" id="GO:0016787">
    <property type="term" value="F:hydrolase activity"/>
    <property type="evidence" value="ECO:0007669"/>
    <property type="project" value="InterPro"/>
</dbReference>
<keyword evidence="4" id="KW-0540">Nuclease</keyword>
<keyword evidence="4" id="KW-0255">Endonuclease</keyword>
<evidence type="ECO:0000313" key="4">
    <source>
        <dbReference type="EMBL" id="PZO20388.1"/>
    </source>
</evidence>
<feature type="domain" description="Helicase C-terminal" evidence="3">
    <location>
        <begin position="406"/>
        <end position="558"/>
    </location>
</feature>
<feature type="domain" description="Helicase ATP-binding" evidence="2">
    <location>
        <begin position="164"/>
        <end position="342"/>
    </location>
</feature>
<dbReference type="SMART" id="SM00487">
    <property type="entry name" value="DEXDc"/>
    <property type="match status" value="1"/>
</dbReference>
<dbReference type="Pfam" id="PF00271">
    <property type="entry name" value="Helicase_C"/>
    <property type="match status" value="1"/>
</dbReference>
<dbReference type="GO" id="GO:0006304">
    <property type="term" value="P:DNA modification"/>
    <property type="evidence" value="ECO:0007669"/>
    <property type="project" value="InterPro"/>
</dbReference>
<dbReference type="CDD" id="cd18799">
    <property type="entry name" value="SF2_C_EcoAI-like"/>
    <property type="match status" value="1"/>
</dbReference>
<protein>
    <submittedName>
        <fullName evidence="4">Restriction endonuclease subunit R</fullName>
    </submittedName>
</protein>
<dbReference type="InterPro" id="IPR001650">
    <property type="entry name" value="Helicase_C-like"/>
</dbReference>
<evidence type="ECO:0000259" key="3">
    <source>
        <dbReference type="PROSITE" id="PS51194"/>
    </source>
</evidence>
<gene>
    <name evidence="4" type="ORF">DCF25_06695</name>
</gene>
<sequence>MNEAETRAELIDPALKAAGWGVVDGSRVRREMIAPGRLLGGGRRAAANYADYVLEYKGEKLGVIEAKQRGSNDTEGVGQAKDYADKLEIRFAYSTNGDGLYQIDMTTGEEGYITAYPSPDELWHSTFTTENEWRDRFAAIPFEDRSGTWDARYYQHIAIGHVLKAISEGRDRILLTMATGTGKTFVAFQLTWKLFQSRWNLGYRPTRRPRILFLADRNILANQAFNAFSAFPEDALIRIDPDAITKKGRVPKNGSVFFTIFQTFMAGKDDDGNPAPNFGDYPSDFFDFIIVDECHRGGARDESNWRSILEYFSPAVQLGLTATPKRENNADTYDYFGEPVYSYALKQGINDGYLTPFKVRQVETSLDEYQYSLDDDLIEGDLDQEKTYTEADFNRIIEIEAREKKRVQIFMEAIDQRQKTLVFCATQDHALAVRNLINQMKVSSDPNYCVRVTADDGKRGEHQLKTFQDNEKTIPTILTTSQKLSTGVDARNIRNIVLMRPINSMIEFKQIIGRGTRLFDGKDYFTIYDFVKAYEHFNDREWDGEPLAPEPVTPRDDQPVSDDTPGEKALPDSERLRPQRIKIELADGKERAISHQIQTSFWSPEGKPMSAAEFIERLFGDIPTLFQDEAELRTLWSLPDTRKKLLAGLAEKGYAEAQLTEISCLIDAGDSDIYDVLAFIAYADTPISRQERVTARRALILSHYADSKQQAFLDFVLEQYVKEGVGELDISKLPQLLELKYRAIKDAVRVLGNVNTINQTFVNFQQYLYSEDMAS</sequence>
<dbReference type="PROSITE" id="PS51192">
    <property type="entry name" value="HELICASE_ATP_BIND_1"/>
    <property type="match status" value="1"/>
</dbReference>
<dbReference type="AlphaFoldDB" id="A0A2W4WM76"/>
<accession>A0A2W4WM76</accession>
<dbReference type="PANTHER" id="PTHR47396">
    <property type="entry name" value="TYPE I RESTRICTION ENZYME ECOKI R PROTEIN"/>
    <property type="match status" value="1"/>
</dbReference>
<dbReference type="SUPFAM" id="SSF52540">
    <property type="entry name" value="P-loop containing nucleoside triphosphate hydrolases"/>
    <property type="match status" value="1"/>
</dbReference>
<dbReference type="InterPro" id="IPR014001">
    <property type="entry name" value="Helicase_ATP-bd"/>
</dbReference>
<dbReference type="GO" id="GO:0004519">
    <property type="term" value="F:endonuclease activity"/>
    <property type="evidence" value="ECO:0007669"/>
    <property type="project" value="UniProtKB-KW"/>
</dbReference>
<dbReference type="Gene3D" id="3.40.50.300">
    <property type="entry name" value="P-loop containing nucleotide triphosphate hydrolases"/>
    <property type="match status" value="2"/>
</dbReference>
<feature type="region of interest" description="Disordered" evidence="1">
    <location>
        <begin position="542"/>
        <end position="574"/>
    </location>
</feature>
<dbReference type="CDD" id="cd18032">
    <property type="entry name" value="DEXHc_RE_I_III_res"/>
    <property type="match status" value="1"/>
</dbReference>
<dbReference type="Proteomes" id="UP000249354">
    <property type="component" value="Unassembled WGS sequence"/>
</dbReference>
<dbReference type="InterPro" id="IPR050742">
    <property type="entry name" value="Helicase_Restrict-Modif_Enz"/>
</dbReference>
<dbReference type="Pfam" id="PF04851">
    <property type="entry name" value="ResIII"/>
    <property type="match status" value="1"/>
</dbReference>
<dbReference type="GO" id="GO:0005829">
    <property type="term" value="C:cytosol"/>
    <property type="evidence" value="ECO:0007669"/>
    <property type="project" value="TreeGrafter"/>
</dbReference>
<feature type="compositionally biased region" description="Basic and acidic residues" evidence="1">
    <location>
        <begin position="565"/>
        <end position="574"/>
    </location>
</feature>
<dbReference type="PANTHER" id="PTHR47396:SF1">
    <property type="entry name" value="ATP-DEPENDENT HELICASE IRC3-RELATED"/>
    <property type="match status" value="1"/>
</dbReference>
<dbReference type="GO" id="GO:0003677">
    <property type="term" value="F:DNA binding"/>
    <property type="evidence" value="ECO:0007669"/>
    <property type="project" value="InterPro"/>
</dbReference>
<dbReference type="PROSITE" id="PS51194">
    <property type="entry name" value="HELICASE_CTER"/>
    <property type="match status" value="1"/>
</dbReference>
<comment type="caution">
    <text evidence="4">The sequence shown here is derived from an EMBL/GenBank/DDBJ whole genome shotgun (WGS) entry which is preliminary data.</text>
</comment>
<dbReference type="Pfam" id="PF08463">
    <property type="entry name" value="EcoEI_R_C"/>
    <property type="match status" value="1"/>
</dbReference>
<dbReference type="InterPro" id="IPR027417">
    <property type="entry name" value="P-loop_NTPase"/>
</dbReference>
<reference evidence="5" key="1">
    <citation type="submission" date="2018-04" db="EMBL/GenBank/DDBJ databases">
        <authorList>
            <person name="Cornet L."/>
        </authorList>
    </citation>
    <scope>NUCLEOTIDE SEQUENCE [LARGE SCALE GENOMIC DNA]</scope>
</reference>
<dbReference type="InterPro" id="IPR013670">
    <property type="entry name" value="EcoEI_R_C_dom"/>
</dbReference>
<keyword evidence="4" id="KW-0378">Hydrolase</keyword>
<dbReference type="GO" id="GO:0005524">
    <property type="term" value="F:ATP binding"/>
    <property type="evidence" value="ECO:0007669"/>
    <property type="project" value="InterPro"/>
</dbReference>
<evidence type="ECO:0000256" key="1">
    <source>
        <dbReference type="SAM" id="MobiDB-lite"/>
    </source>
</evidence>
<dbReference type="EMBL" id="QBMC01000030">
    <property type="protein sequence ID" value="PZO20388.1"/>
    <property type="molecule type" value="Genomic_DNA"/>
</dbReference>
<dbReference type="InterPro" id="IPR006935">
    <property type="entry name" value="Helicase/UvrB_N"/>
</dbReference>
<reference evidence="4 5" key="2">
    <citation type="submission" date="2018-06" db="EMBL/GenBank/DDBJ databases">
        <title>Metagenomic assembly of (sub)arctic Cyanobacteria and their associated microbiome from non-axenic cultures.</title>
        <authorList>
            <person name="Baurain D."/>
        </authorList>
    </citation>
    <scope>NUCLEOTIDE SEQUENCE [LARGE SCALE GENOMIC DNA]</scope>
    <source>
        <strain evidence="4">ULC129bin1</strain>
    </source>
</reference>
<evidence type="ECO:0000259" key="2">
    <source>
        <dbReference type="PROSITE" id="PS51192"/>
    </source>
</evidence>
<proteinExistence type="predicted"/>
<evidence type="ECO:0000313" key="5">
    <source>
        <dbReference type="Proteomes" id="UP000249354"/>
    </source>
</evidence>